<dbReference type="Gene3D" id="3.30.310.70">
    <property type="entry name" value="TT1751-like domain"/>
    <property type="match status" value="1"/>
</dbReference>
<sequence length="125" mass="13879">MQYIEISNKTVQEVVDSIKEVAPNHGFGVQHIHNIKETLSSKGKKLDAQCQVIDICNPNVAETFLNEDISLSCIMPCKIAVYTQDGETNITLNSLVQLVDDINPDLIELAQKTQEGLLKIIEEAK</sequence>
<gene>
    <name evidence="2" type="ORF">AS859_09230</name>
    <name evidence="3" type="ORF">NGX11_06635</name>
</gene>
<organism evidence="2 4">
    <name type="scientific">Aliarcobacter cryaerophilus</name>
    <dbReference type="NCBI Taxonomy" id="28198"/>
    <lineage>
        <taxon>Bacteria</taxon>
        <taxon>Pseudomonadati</taxon>
        <taxon>Campylobacterota</taxon>
        <taxon>Epsilonproteobacteria</taxon>
        <taxon>Campylobacterales</taxon>
        <taxon>Arcobacteraceae</taxon>
        <taxon>Aliarcobacter</taxon>
    </lineage>
</organism>
<dbReference type="RefSeq" id="WP_081560978.1">
    <property type="nucleotide sequence ID" value="NZ_CP099556.1"/>
</dbReference>
<dbReference type="Pfam" id="PF03625">
    <property type="entry name" value="DUF302"/>
    <property type="match status" value="1"/>
</dbReference>
<dbReference type="PIRSF" id="PIRSF021774">
    <property type="entry name" value="UCP021774"/>
    <property type="match status" value="1"/>
</dbReference>
<reference evidence="3" key="2">
    <citation type="journal article" date="2022" name="Front. Microbiol.">
        <title>Species classification and novel plasmid identifications in Arcobacter cryaerophilus and Arcobacter cryaerophilus-like organisms.</title>
        <authorList>
            <person name="Zhou G."/>
            <person name="Wang M."/>
            <person name="Wang H."/>
            <person name="Chen X."/>
            <person name="Gu Y."/>
            <person name="Shao Z."/>
            <person name="Zhang J."/>
            <person name="Zhang M."/>
        </authorList>
    </citation>
    <scope>NUCLEOTIDE SEQUENCE</scope>
    <source>
        <strain evidence="3">ICDCAC48</strain>
    </source>
</reference>
<proteinExistence type="predicted"/>
<dbReference type="Proteomes" id="UP000192599">
    <property type="component" value="Unassembled WGS sequence"/>
</dbReference>
<dbReference type="PANTHER" id="PTHR38342">
    <property type="entry name" value="SLR5037 PROTEIN"/>
    <property type="match status" value="1"/>
</dbReference>
<evidence type="ECO:0000259" key="1">
    <source>
        <dbReference type="Pfam" id="PF03625"/>
    </source>
</evidence>
<evidence type="ECO:0000313" key="4">
    <source>
        <dbReference type="Proteomes" id="UP000192599"/>
    </source>
</evidence>
<protein>
    <submittedName>
        <fullName evidence="3">DUF302 domain-containing protein</fullName>
    </submittedName>
</protein>
<dbReference type="CDD" id="cd14797">
    <property type="entry name" value="DUF302"/>
    <property type="match status" value="1"/>
</dbReference>
<dbReference type="AlphaFoldDB" id="A0A1V9V9U7"/>
<dbReference type="EMBL" id="CP099556">
    <property type="protein sequence ID" value="UYF42584.1"/>
    <property type="molecule type" value="Genomic_DNA"/>
</dbReference>
<evidence type="ECO:0000313" key="3">
    <source>
        <dbReference type="EMBL" id="UYF42584.1"/>
    </source>
</evidence>
<reference evidence="2 4" key="1">
    <citation type="submission" date="2017-04" db="EMBL/GenBank/DDBJ databases">
        <title>Accumulation and expression of multiple antibiotic resistance genes in Arcobacter cryaerophilus that thrives in sewage.</title>
        <authorList>
            <person name="Millar J.A."/>
            <person name="Raghavan R."/>
        </authorList>
    </citation>
    <scope>NUCLEOTIDE SEQUENCE [LARGE SCALE GENOMIC DNA]</scope>
    <source>
        <strain evidence="2 4">AZT-1</strain>
    </source>
</reference>
<feature type="domain" description="DUF302" evidence="1">
    <location>
        <begin position="33"/>
        <end position="93"/>
    </location>
</feature>
<name>A0A1V9V9U7_9BACT</name>
<dbReference type="InterPro" id="IPR016796">
    <property type="entry name" value="UCP021774"/>
</dbReference>
<dbReference type="InterPro" id="IPR005180">
    <property type="entry name" value="DUF302"/>
</dbReference>
<dbReference type="SUPFAM" id="SSF103247">
    <property type="entry name" value="TT1751-like"/>
    <property type="match status" value="1"/>
</dbReference>
<dbReference type="InterPro" id="IPR035923">
    <property type="entry name" value="TT1751-like_sf"/>
</dbReference>
<evidence type="ECO:0000313" key="2">
    <source>
        <dbReference type="EMBL" id="OQR40846.1"/>
    </source>
</evidence>
<dbReference type="PANTHER" id="PTHR38342:SF1">
    <property type="entry name" value="SLR5037 PROTEIN"/>
    <property type="match status" value="1"/>
</dbReference>
<dbReference type="Proteomes" id="UP001164100">
    <property type="component" value="Chromosome"/>
</dbReference>
<accession>A0A1V9V9U7</accession>
<dbReference type="EMBL" id="LNTC01000175">
    <property type="protein sequence ID" value="OQR40846.1"/>
    <property type="molecule type" value="Genomic_DNA"/>
</dbReference>